<evidence type="ECO:0000313" key="1">
    <source>
        <dbReference type="RefSeq" id="XP_059600072.1"/>
    </source>
</evidence>
<dbReference type="AlphaFoldDB" id="A0AAJ8BLV6"/>
<dbReference type="GeneID" id="84590424"/>
<reference evidence="1" key="2">
    <citation type="submission" date="2025-08" db="UniProtKB">
        <authorList>
            <consortium name="RefSeq"/>
        </authorList>
    </citation>
    <scope>IDENTIFICATION</scope>
</reference>
<protein>
    <submittedName>
        <fullName evidence="1">Uncharacterized protein</fullName>
    </submittedName>
</protein>
<proteinExistence type="predicted"/>
<dbReference type="RefSeq" id="XP_059600072.1">
    <property type="nucleotide sequence ID" value="XM_059746528.1"/>
</dbReference>
<reference evidence="1" key="1">
    <citation type="submission" date="2025-02" db="EMBL/GenBank/DDBJ databases">
        <authorList>
            <consortium name="NCBI Genome Project"/>
        </authorList>
    </citation>
    <scope>NUCLEOTIDE SEQUENCE</scope>
</reference>
<gene>
    <name evidence="1" type="ORF">An02g09820</name>
</gene>
<organism evidence="1">
    <name type="scientific">Aspergillus niger</name>
    <dbReference type="NCBI Taxonomy" id="5061"/>
    <lineage>
        <taxon>Eukaryota</taxon>
        <taxon>Fungi</taxon>
        <taxon>Dikarya</taxon>
        <taxon>Ascomycota</taxon>
        <taxon>Pezizomycotina</taxon>
        <taxon>Eurotiomycetes</taxon>
        <taxon>Eurotiomycetidae</taxon>
        <taxon>Eurotiales</taxon>
        <taxon>Aspergillaceae</taxon>
        <taxon>Aspergillus</taxon>
        <taxon>Aspergillus subgen. Circumdati</taxon>
    </lineage>
</organism>
<name>A0AAJ8BLV6_ASPNG</name>
<dbReference type="VEuPathDB" id="FungiDB:An02g09820"/>
<sequence length="54" mass="6482">MYMMQSFTAKYDFVAWMNHVDTPRTFFINATHWPDSRQKGGCINELQMKNNNKH</sequence>
<accession>A0AAJ8BLV6</accession>
<dbReference type="KEGG" id="ang:An02g09820"/>